<dbReference type="AlphaFoldDB" id="A0A0E9QTF8"/>
<protein>
    <submittedName>
        <fullName evidence="1">Uncharacterized protein</fullName>
    </submittedName>
</protein>
<sequence length="59" mass="6482">MSARMPGARGVHSFFCHCNKALAPPSGTFVLRAKKGIVSDYSWSPPLSTYVKDNRVPMI</sequence>
<dbReference type="EMBL" id="GBXM01088448">
    <property type="protein sequence ID" value="JAH20129.1"/>
    <property type="molecule type" value="Transcribed_RNA"/>
</dbReference>
<reference evidence="1" key="1">
    <citation type="submission" date="2014-11" db="EMBL/GenBank/DDBJ databases">
        <authorList>
            <person name="Amaro Gonzalez C."/>
        </authorList>
    </citation>
    <scope>NUCLEOTIDE SEQUENCE</scope>
</reference>
<proteinExistence type="predicted"/>
<organism evidence="1">
    <name type="scientific">Anguilla anguilla</name>
    <name type="common">European freshwater eel</name>
    <name type="synonym">Muraena anguilla</name>
    <dbReference type="NCBI Taxonomy" id="7936"/>
    <lineage>
        <taxon>Eukaryota</taxon>
        <taxon>Metazoa</taxon>
        <taxon>Chordata</taxon>
        <taxon>Craniata</taxon>
        <taxon>Vertebrata</taxon>
        <taxon>Euteleostomi</taxon>
        <taxon>Actinopterygii</taxon>
        <taxon>Neopterygii</taxon>
        <taxon>Teleostei</taxon>
        <taxon>Anguilliformes</taxon>
        <taxon>Anguillidae</taxon>
        <taxon>Anguilla</taxon>
    </lineage>
</organism>
<name>A0A0E9QTF8_ANGAN</name>
<evidence type="ECO:0000313" key="1">
    <source>
        <dbReference type="EMBL" id="JAH20129.1"/>
    </source>
</evidence>
<accession>A0A0E9QTF8</accession>
<reference evidence="1" key="2">
    <citation type="journal article" date="2015" name="Fish Shellfish Immunol.">
        <title>Early steps in the European eel (Anguilla anguilla)-Vibrio vulnificus interaction in the gills: Role of the RtxA13 toxin.</title>
        <authorList>
            <person name="Callol A."/>
            <person name="Pajuelo D."/>
            <person name="Ebbesson L."/>
            <person name="Teles M."/>
            <person name="MacKenzie S."/>
            <person name="Amaro C."/>
        </authorList>
    </citation>
    <scope>NUCLEOTIDE SEQUENCE</scope>
</reference>